<dbReference type="EMBL" id="LHPF02000022">
    <property type="protein sequence ID" value="PSC70052.1"/>
    <property type="molecule type" value="Genomic_DNA"/>
</dbReference>
<keyword evidence="2" id="KW-1185">Reference proteome</keyword>
<organism evidence="1 2">
    <name type="scientific">Micractinium conductrix</name>
    <dbReference type="NCBI Taxonomy" id="554055"/>
    <lineage>
        <taxon>Eukaryota</taxon>
        <taxon>Viridiplantae</taxon>
        <taxon>Chlorophyta</taxon>
        <taxon>core chlorophytes</taxon>
        <taxon>Trebouxiophyceae</taxon>
        <taxon>Chlorellales</taxon>
        <taxon>Chlorellaceae</taxon>
        <taxon>Chlorella clade</taxon>
        <taxon>Micractinium</taxon>
    </lineage>
</organism>
<reference evidence="1 2" key="1">
    <citation type="journal article" date="2018" name="Plant J.">
        <title>Genome sequences of Chlorella sorokiniana UTEX 1602 and Micractinium conductrix SAG 241.80: implications to maltose excretion by a green alga.</title>
        <authorList>
            <person name="Arriola M.B."/>
            <person name="Velmurugan N."/>
            <person name="Zhang Y."/>
            <person name="Plunkett M.H."/>
            <person name="Hondzo H."/>
            <person name="Barney B.M."/>
        </authorList>
    </citation>
    <scope>NUCLEOTIDE SEQUENCE [LARGE SCALE GENOMIC DNA]</scope>
    <source>
        <strain evidence="1 2">SAG 241.80</strain>
    </source>
</reference>
<evidence type="ECO:0000313" key="1">
    <source>
        <dbReference type="EMBL" id="PSC70052.1"/>
    </source>
</evidence>
<dbReference type="Pfam" id="PF03567">
    <property type="entry name" value="Sulfotransfer_2"/>
    <property type="match status" value="1"/>
</dbReference>
<accession>A0A2P6V7J1</accession>
<proteinExistence type="predicted"/>
<dbReference type="InterPro" id="IPR005331">
    <property type="entry name" value="Sulfotransferase"/>
</dbReference>
<evidence type="ECO:0000313" key="2">
    <source>
        <dbReference type="Proteomes" id="UP000239649"/>
    </source>
</evidence>
<comment type="caution">
    <text evidence="1">The sequence shown here is derived from an EMBL/GenBank/DDBJ whole genome shotgun (WGS) entry which is preliminary data.</text>
</comment>
<dbReference type="Gene3D" id="3.40.50.300">
    <property type="entry name" value="P-loop containing nucleotide triphosphate hydrolases"/>
    <property type="match status" value="1"/>
</dbReference>
<name>A0A2P6V7J1_9CHLO</name>
<dbReference type="GO" id="GO:0016020">
    <property type="term" value="C:membrane"/>
    <property type="evidence" value="ECO:0007669"/>
    <property type="project" value="InterPro"/>
</dbReference>
<sequence length="436" mass="48361">MGPPRPARGVPRPRLVASLVAWAVVASLLLLHRTQRDVQKCMGSAREGLEQRDEAAAVAAARAAAAAAQAEGAAPVVEAALRDRYASLPADRIEAMIRAPVGLHGAVQKGGLPANFPFVVAHLTDTNPNVREEGIPATMGPAIFRWFAQAYTFNQSAGHSSWGLQSPVPACHFWADHKYKILYVRNFKTAGTSISITLGQKELPMYCTYQPDTCASKCKNKQVCLENISNLDRLRQLFKEYTVFSFVRNPWARALSSWHHVHKHGMKEPCFESFEKWAQLPSRYGAKCLAERDCCRRRFGWLLEHIEPQSTCLFDDQGRPSVDFFGRVENLDEDMQEFVKIVNSRLEPGVEPLRVGRMPRWQLAVQELRDKQDELWRYYASIYANSSSAMADIRSYFHRDFDLMQVPDRPGSVAVVGGIAAAGSAAAAAAAEGTAG</sequence>
<dbReference type="GO" id="GO:0008146">
    <property type="term" value="F:sulfotransferase activity"/>
    <property type="evidence" value="ECO:0007669"/>
    <property type="project" value="InterPro"/>
</dbReference>
<dbReference type="AlphaFoldDB" id="A0A2P6V7J1"/>
<dbReference type="OrthoDB" id="48731at2759"/>
<protein>
    <submittedName>
        <fullName evidence="1">Sulfotransferase family</fullName>
    </submittedName>
</protein>
<dbReference type="Proteomes" id="UP000239649">
    <property type="component" value="Unassembled WGS sequence"/>
</dbReference>
<dbReference type="STRING" id="554055.A0A2P6V7J1"/>
<dbReference type="InterPro" id="IPR027417">
    <property type="entry name" value="P-loop_NTPase"/>
</dbReference>
<dbReference type="SUPFAM" id="SSF52540">
    <property type="entry name" value="P-loop containing nucleoside triphosphate hydrolases"/>
    <property type="match status" value="1"/>
</dbReference>
<gene>
    <name evidence="1" type="ORF">C2E20_6471</name>
</gene>